<dbReference type="EMBL" id="CP148074">
    <property type="protein sequence ID" value="WXL24556.1"/>
    <property type="molecule type" value="Genomic_DNA"/>
</dbReference>
<sequence length="133" mass="15829">MRYYSFLPLLLVGSLTGCAVYGGSYGHSVYERSYGPAYEVRRAPVYVAPRYPVRYYDSRRDDYRQPPRHYAPPPPPPRAYRPPMQQGWNSPRYPDRSWGNAFEQRNQHRPPPPPPKQRYDNRRGEVRGWETRR</sequence>
<gene>
    <name evidence="2" type="ORF">WG219_14665</name>
</gene>
<evidence type="ECO:0008006" key="4">
    <source>
        <dbReference type="Google" id="ProtNLM"/>
    </source>
</evidence>
<dbReference type="Proteomes" id="UP001476583">
    <property type="component" value="Chromosome"/>
</dbReference>
<evidence type="ECO:0000313" key="3">
    <source>
        <dbReference type="Proteomes" id="UP001476583"/>
    </source>
</evidence>
<evidence type="ECO:0000256" key="1">
    <source>
        <dbReference type="SAM" id="MobiDB-lite"/>
    </source>
</evidence>
<feature type="compositionally biased region" description="Pro residues" evidence="1">
    <location>
        <begin position="69"/>
        <end position="80"/>
    </location>
</feature>
<accession>A0ABZ2RBZ0</accession>
<keyword evidence="3" id="KW-1185">Reference proteome</keyword>
<protein>
    <recommendedName>
        <fullName evidence="4">Lipoprotein</fullName>
    </recommendedName>
</protein>
<name>A0ABZ2RBZ0_ECTME</name>
<proteinExistence type="predicted"/>
<dbReference type="PROSITE" id="PS51257">
    <property type="entry name" value="PROKAR_LIPOPROTEIN"/>
    <property type="match status" value="1"/>
</dbReference>
<feature type="region of interest" description="Disordered" evidence="1">
    <location>
        <begin position="57"/>
        <end position="133"/>
    </location>
</feature>
<feature type="compositionally biased region" description="Basic and acidic residues" evidence="1">
    <location>
        <begin position="117"/>
        <end position="133"/>
    </location>
</feature>
<evidence type="ECO:0000313" key="2">
    <source>
        <dbReference type="EMBL" id="WXL24556.1"/>
    </source>
</evidence>
<organism evidence="2 3">
    <name type="scientific">Ectopseudomonas mendocina</name>
    <name type="common">Pseudomonas mendocina</name>
    <dbReference type="NCBI Taxonomy" id="300"/>
    <lineage>
        <taxon>Bacteria</taxon>
        <taxon>Pseudomonadati</taxon>
        <taxon>Pseudomonadota</taxon>
        <taxon>Gammaproteobacteria</taxon>
        <taxon>Pseudomonadales</taxon>
        <taxon>Pseudomonadaceae</taxon>
        <taxon>Ectopseudomonas</taxon>
    </lineage>
</organism>
<reference evidence="2 3" key="1">
    <citation type="submission" date="2024-03" db="EMBL/GenBank/DDBJ databases">
        <title>Complete genome of BD2.</title>
        <authorList>
            <person name="Cao G."/>
        </authorList>
    </citation>
    <scope>NUCLEOTIDE SEQUENCE [LARGE SCALE GENOMIC DNA]</scope>
    <source>
        <strain evidence="2 3">BD2</strain>
    </source>
</reference>